<reference evidence="2 3" key="1">
    <citation type="submission" date="2020-10" db="EMBL/GenBank/DDBJ databases">
        <title>Connecting structure to function with the recovery of over 1000 high-quality activated sludge metagenome-assembled genomes encoding full-length rRNA genes using long-read sequencing.</title>
        <authorList>
            <person name="Singleton C.M."/>
            <person name="Petriglieri F."/>
            <person name="Kristensen J.M."/>
            <person name="Kirkegaard R.H."/>
            <person name="Michaelsen T.Y."/>
            <person name="Andersen M.H."/>
            <person name="Karst S.M."/>
            <person name="Dueholm M.S."/>
            <person name="Nielsen P.H."/>
            <person name="Albertsen M."/>
        </authorList>
    </citation>
    <scope>NUCLEOTIDE SEQUENCE [LARGE SCALE GENOMIC DNA]</scope>
    <source>
        <strain evidence="2">Lyne_18-Q3-R50-59_MAXAC.006</strain>
    </source>
</reference>
<gene>
    <name evidence="2" type="ORF">IPN02_15885</name>
</gene>
<evidence type="ECO:0000313" key="3">
    <source>
        <dbReference type="Proteomes" id="UP000727993"/>
    </source>
</evidence>
<accession>A0A936NE32</accession>
<sequence>MSDDKIDRNDIRDQIAGIGEGVTHQAEEAKTQIVAVVAGIGLLALILFFFLGRKNGLKRSAVIEIRRS</sequence>
<proteinExistence type="predicted"/>
<organism evidence="2 3">
    <name type="scientific">Candidatus Neomicrothrix subdominans</name>
    <dbReference type="NCBI Taxonomy" id="2954438"/>
    <lineage>
        <taxon>Bacteria</taxon>
        <taxon>Bacillati</taxon>
        <taxon>Actinomycetota</taxon>
        <taxon>Acidimicrobiia</taxon>
        <taxon>Acidimicrobiales</taxon>
        <taxon>Microthrixaceae</taxon>
        <taxon>Candidatus Neomicrothrix</taxon>
    </lineage>
</organism>
<evidence type="ECO:0000313" key="2">
    <source>
        <dbReference type="EMBL" id="MBK9298285.1"/>
    </source>
</evidence>
<evidence type="ECO:0000256" key="1">
    <source>
        <dbReference type="SAM" id="Phobius"/>
    </source>
</evidence>
<dbReference type="EMBL" id="JADJZA010000008">
    <property type="protein sequence ID" value="MBK9298285.1"/>
    <property type="molecule type" value="Genomic_DNA"/>
</dbReference>
<keyword evidence="1" id="KW-0812">Transmembrane</keyword>
<comment type="caution">
    <text evidence="2">The sequence shown here is derived from an EMBL/GenBank/DDBJ whole genome shotgun (WGS) entry which is preliminary data.</text>
</comment>
<dbReference type="Proteomes" id="UP000727993">
    <property type="component" value="Unassembled WGS sequence"/>
</dbReference>
<feature type="transmembrane region" description="Helical" evidence="1">
    <location>
        <begin position="33"/>
        <end position="51"/>
    </location>
</feature>
<name>A0A936NE32_9ACTN</name>
<dbReference type="AlphaFoldDB" id="A0A936NE32"/>
<protein>
    <submittedName>
        <fullName evidence="2">Uncharacterized protein</fullName>
    </submittedName>
</protein>
<keyword evidence="1" id="KW-0472">Membrane</keyword>
<keyword evidence="1" id="KW-1133">Transmembrane helix</keyword>